<name>A0A1H1U7U2_9GAMM</name>
<dbReference type="InterPro" id="IPR021762">
    <property type="entry name" value="DUF3325"/>
</dbReference>
<keyword evidence="1" id="KW-0812">Transmembrane</keyword>
<protein>
    <recommendedName>
        <fullName evidence="4">DUF3325 domain-containing protein</fullName>
    </recommendedName>
</protein>
<reference evidence="3" key="1">
    <citation type="submission" date="2016-10" db="EMBL/GenBank/DDBJ databases">
        <authorList>
            <person name="Varghese N."/>
            <person name="Submissions S."/>
        </authorList>
    </citation>
    <scope>NUCLEOTIDE SEQUENCE [LARGE SCALE GENOMIC DNA]</scope>
    <source>
        <strain evidence="3">JCM 14963</strain>
    </source>
</reference>
<evidence type="ECO:0000313" key="3">
    <source>
        <dbReference type="Proteomes" id="UP000243413"/>
    </source>
</evidence>
<organism evidence="2 3">
    <name type="scientific">Halopseudomonas sabulinigri</name>
    <dbReference type="NCBI Taxonomy" id="472181"/>
    <lineage>
        <taxon>Bacteria</taxon>
        <taxon>Pseudomonadati</taxon>
        <taxon>Pseudomonadota</taxon>
        <taxon>Gammaproteobacteria</taxon>
        <taxon>Pseudomonadales</taxon>
        <taxon>Pseudomonadaceae</taxon>
        <taxon>Halopseudomonas</taxon>
    </lineage>
</organism>
<dbReference type="AlphaFoldDB" id="A0A1H1U7U2"/>
<dbReference type="Pfam" id="PF11804">
    <property type="entry name" value="DUF3325"/>
    <property type="match status" value="1"/>
</dbReference>
<proteinExistence type="predicted"/>
<dbReference type="Proteomes" id="UP000243413">
    <property type="component" value="Chromosome I"/>
</dbReference>
<evidence type="ECO:0008006" key="4">
    <source>
        <dbReference type="Google" id="ProtNLM"/>
    </source>
</evidence>
<accession>A0A1H1U7U2</accession>
<dbReference type="RefSeq" id="WP_092287080.1">
    <property type="nucleotide sequence ID" value="NZ_LT629763.1"/>
</dbReference>
<keyword evidence="1" id="KW-1133">Transmembrane helix</keyword>
<feature type="transmembrane region" description="Helical" evidence="1">
    <location>
        <begin position="39"/>
        <end position="58"/>
    </location>
</feature>
<gene>
    <name evidence="2" type="ORF">SAMN05216271_2476</name>
</gene>
<keyword evidence="1" id="KW-0472">Membrane</keyword>
<evidence type="ECO:0000256" key="1">
    <source>
        <dbReference type="SAM" id="Phobius"/>
    </source>
</evidence>
<feature type="transmembrane region" description="Helical" evidence="1">
    <location>
        <begin position="65"/>
        <end position="86"/>
    </location>
</feature>
<evidence type="ECO:0000313" key="2">
    <source>
        <dbReference type="EMBL" id="SDS68635.1"/>
    </source>
</evidence>
<sequence length="111" mass="12122">MSLSLLGLALALTYSGMLALCLAMERHWKQLAAGWPASWRRACRPLGCLLLLLACYLMRQLWPPAMAWVAWLGLMSLSGASLLFLLPYAPRLVLGLPLLAALLAGLSTLWS</sequence>
<dbReference type="STRING" id="472181.SAMN05216271_2476"/>
<dbReference type="EMBL" id="LT629763">
    <property type="protein sequence ID" value="SDS68635.1"/>
    <property type="molecule type" value="Genomic_DNA"/>
</dbReference>
<feature type="transmembrane region" description="Helical" evidence="1">
    <location>
        <begin position="92"/>
        <end position="110"/>
    </location>
</feature>